<evidence type="ECO:0000256" key="1">
    <source>
        <dbReference type="SAM" id="MobiDB-lite"/>
    </source>
</evidence>
<accession>A0A1Y5U2Y5</accession>
<sequence>MVKTAVDIEDLVIWTYQAQRADVIEGWSDSREGDWLAGGNRTIEAVLIERGAIGCEIDTSPVPASSRLHPDAEAIHEAVTGLGSRIEIGLLIQHGRAGTRPDWLPAARTRIVPAEMRWSRRHREYRPRIEYDRNRNPVCCPVRIVDHPQKIEAARTVYAIWREALADLAEVFRLHPARLRDHAVAGPRAPARPWEAASAPAGRDAMPRRAYGG</sequence>
<evidence type="ECO:0000313" key="2">
    <source>
        <dbReference type="EMBL" id="SLN77568.1"/>
    </source>
</evidence>
<dbReference type="Proteomes" id="UP000193200">
    <property type="component" value="Unassembled WGS sequence"/>
</dbReference>
<organism evidence="2 3">
    <name type="scientific">Oceanibacterium hippocampi</name>
    <dbReference type="NCBI Taxonomy" id="745714"/>
    <lineage>
        <taxon>Bacteria</taxon>
        <taxon>Pseudomonadati</taxon>
        <taxon>Pseudomonadota</taxon>
        <taxon>Alphaproteobacteria</taxon>
        <taxon>Sneathiellales</taxon>
        <taxon>Sneathiellaceae</taxon>
        <taxon>Oceanibacterium</taxon>
    </lineage>
</organism>
<dbReference type="EMBL" id="FWFR01000008">
    <property type="protein sequence ID" value="SLN77568.1"/>
    <property type="molecule type" value="Genomic_DNA"/>
</dbReference>
<dbReference type="InParanoid" id="A0A1Y5U2Y5"/>
<protein>
    <submittedName>
        <fullName evidence="2">Uncharacterized protein</fullName>
    </submittedName>
</protein>
<proteinExistence type="predicted"/>
<dbReference type="AlphaFoldDB" id="A0A1Y5U2Y5"/>
<keyword evidence="3" id="KW-1185">Reference proteome</keyword>
<gene>
    <name evidence="2" type="ORF">OCH7691_04462</name>
</gene>
<reference evidence="2 3" key="1">
    <citation type="submission" date="2017-03" db="EMBL/GenBank/DDBJ databases">
        <authorList>
            <person name="Afonso C.L."/>
            <person name="Miller P.J."/>
            <person name="Scott M.A."/>
            <person name="Spackman E."/>
            <person name="Goraichik I."/>
            <person name="Dimitrov K.M."/>
            <person name="Suarez D.L."/>
            <person name="Swayne D.E."/>
        </authorList>
    </citation>
    <scope>NUCLEOTIDE SEQUENCE [LARGE SCALE GENOMIC DNA]</scope>
    <source>
        <strain evidence="2 3">CECT 7691</strain>
    </source>
</reference>
<feature type="region of interest" description="Disordered" evidence="1">
    <location>
        <begin position="185"/>
        <end position="213"/>
    </location>
</feature>
<name>A0A1Y5U2Y5_9PROT</name>
<evidence type="ECO:0000313" key="3">
    <source>
        <dbReference type="Proteomes" id="UP000193200"/>
    </source>
</evidence>